<comment type="subcellular location">
    <subcellularLocation>
        <location evidence="1">Membrane</location>
        <topology evidence="1">Multi-pass membrane protein</topology>
    </subcellularLocation>
</comment>
<dbReference type="InterPro" id="IPR018422">
    <property type="entry name" value="Cation/H_exchanger_CPA1"/>
</dbReference>
<accession>A0ABQ5RMN7</accession>
<reference evidence="14 15" key="1">
    <citation type="journal article" date="2023" name="IScience">
        <title>Expanded male sex-determining region conserved during the evolution of homothallism in the green alga Volvox.</title>
        <authorList>
            <person name="Yamamoto K."/>
            <person name="Matsuzaki R."/>
            <person name="Mahakham W."/>
            <person name="Heman W."/>
            <person name="Sekimoto H."/>
            <person name="Kawachi M."/>
            <person name="Minakuchi Y."/>
            <person name="Toyoda A."/>
            <person name="Nozaki H."/>
        </authorList>
    </citation>
    <scope>NUCLEOTIDE SEQUENCE [LARGE SCALE GENOMIC DNA]</scope>
    <source>
        <strain evidence="14 15">NIES-4468</strain>
    </source>
</reference>
<keyword evidence="4 12" id="KW-1133">Transmembrane helix</keyword>
<dbReference type="Proteomes" id="UP001165090">
    <property type="component" value="Unassembled WGS sequence"/>
</dbReference>
<feature type="compositionally biased region" description="Pro residues" evidence="11">
    <location>
        <begin position="129"/>
        <end position="142"/>
    </location>
</feature>
<evidence type="ECO:0000256" key="9">
    <source>
        <dbReference type="ARBA" id="ARBA00047524"/>
    </source>
</evidence>
<dbReference type="EMBL" id="BSDZ01000003">
    <property type="protein sequence ID" value="GLI58553.1"/>
    <property type="molecule type" value="Genomic_DNA"/>
</dbReference>
<evidence type="ECO:0000259" key="13">
    <source>
        <dbReference type="Pfam" id="PF00999"/>
    </source>
</evidence>
<keyword evidence="2" id="KW-0813">Transport</keyword>
<dbReference type="InterPro" id="IPR006153">
    <property type="entry name" value="Cation/H_exchanger_TM"/>
</dbReference>
<proteinExistence type="predicted"/>
<evidence type="ECO:0000256" key="10">
    <source>
        <dbReference type="ARBA" id="ARBA00047912"/>
    </source>
</evidence>
<evidence type="ECO:0000256" key="8">
    <source>
        <dbReference type="ARBA" id="ARBA00023201"/>
    </source>
</evidence>
<evidence type="ECO:0000256" key="5">
    <source>
        <dbReference type="ARBA" id="ARBA00023053"/>
    </source>
</evidence>
<evidence type="ECO:0000256" key="4">
    <source>
        <dbReference type="ARBA" id="ARBA00022989"/>
    </source>
</evidence>
<keyword evidence="6" id="KW-0406">Ion transport</keyword>
<dbReference type="PANTHER" id="PTHR10110">
    <property type="entry name" value="SODIUM/HYDROGEN EXCHANGER"/>
    <property type="match status" value="1"/>
</dbReference>
<dbReference type="PANTHER" id="PTHR10110:SF197">
    <property type="entry name" value="SODIUM_HYDROGEN EXCHANGER"/>
    <property type="match status" value="1"/>
</dbReference>
<feature type="region of interest" description="Disordered" evidence="11">
    <location>
        <begin position="127"/>
        <end position="174"/>
    </location>
</feature>
<evidence type="ECO:0000256" key="6">
    <source>
        <dbReference type="ARBA" id="ARBA00023065"/>
    </source>
</evidence>
<feature type="transmembrane region" description="Helical" evidence="12">
    <location>
        <begin position="65"/>
        <end position="86"/>
    </location>
</feature>
<organism evidence="14 15">
    <name type="scientific">Volvox africanus</name>
    <dbReference type="NCBI Taxonomy" id="51714"/>
    <lineage>
        <taxon>Eukaryota</taxon>
        <taxon>Viridiplantae</taxon>
        <taxon>Chlorophyta</taxon>
        <taxon>core chlorophytes</taxon>
        <taxon>Chlorophyceae</taxon>
        <taxon>CS clade</taxon>
        <taxon>Chlamydomonadales</taxon>
        <taxon>Volvocaceae</taxon>
        <taxon>Volvox</taxon>
    </lineage>
</organism>
<evidence type="ECO:0000313" key="14">
    <source>
        <dbReference type="EMBL" id="GLI58553.1"/>
    </source>
</evidence>
<feature type="transmembrane region" description="Helical" evidence="12">
    <location>
        <begin position="98"/>
        <end position="117"/>
    </location>
</feature>
<feature type="transmembrane region" description="Helical" evidence="12">
    <location>
        <begin position="26"/>
        <end position="45"/>
    </location>
</feature>
<feature type="compositionally biased region" description="Acidic residues" evidence="11">
    <location>
        <begin position="154"/>
        <end position="163"/>
    </location>
</feature>
<keyword evidence="15" id="KW-1185">Reference proteome</keyword>
<evidence type="ECO:0000256" key="12">
    <source>
        <dbReference type="SAM" id="Phobius"/>
    </source>
</evidence>
<keyword evidence="8" id="KW-0739">Sodium transport</keyword>
<sequence>VWATSAWWRPDPGPHPERSLRSSLELAGGLLILLAAARAAVIFPLCWTANRVWRRNDPVPREGAAVLWWGGIPRGAITLALGYHCFYQEAAYRPEQQVVISAVIFVVVATTVGLGVVTQPVMQALMPLPGNPPREPPASYPPPERRGSSGGAGEEGDVIDFDDTPPTKLPSGDNVHEAAGAAVTAATGCCLPGDLSQGLRKGVRLSGPGAGGAGAYEEGVQAHEGQLPLLRGGGNGAGSVQRDREGRGSALVESRSTREAAATAADANELLWMGEVPGLPYNATSDGSGVAGPHCSFGVAGTGTGAGNDGWGLGESSGGGLLPGRSQRQELQFRRHVGAGPSGEEEEEDGEGAASTWVHRQWRRLDARWLQPLFGGSRADPPVGNSFV</sequence>
<dbReference type="Pfam" id="PF00999">
    <property type="entry name" value="Na_H_Exchanger"/>
    <property type="match status" value="1"/>
</dbReference>
<evidence type="ECO:0000256" key="1">
    <source>
        <dbReference type="ARBA" id="ARBA00004141"/>
    </source>
</evidence>
<evidence type="ECO:0000256" key="3">
    <source>
        <dbReference type="ARBA" id="ARBA00022692"/>
    </source>
</evidence>
<feature type="region of interest" description="Disordered" evidence="11">
    <location>
        <begin position="229"/>
        <end position="257"/>
    </location>
</feature>
<evidence type="ECO:0000256" key="2">
    <source>
        <dbReference type="ARBA" id="ARBA00022448"/>
    </source>
</evidence>
<name>A0ABQ5RMN7_9CHLO</name>
<comment type="catalytic activity">
    <reaction evidence="9">
        <text>Na(+)(in) + H(+)(out) = Na(+)(out) + H(+)(in)</text>
        <dbReference type="Rhea" id="RHEA:29419"/>
        <dbReference type="ChEBI" id="CHEBI:15378"/>
        <dbReference type="ChEBI" id="CHEBI:29101"/>
    </reaction>
</comment>
<evidence type="ECO:0000256" key="7">
    <source>
        <dbReference type="ARBA" id="ARBA00023136"/>
    </source>
</evidence>
<evidence type="ECO:0000313" key="15">
    <source>
        <dbReference type="Proteomes" id="UP001165090"/>
    </source>
</evidence>
<comment type="catalytic activity">
    <reaction evidence="10">
        <text>K(+)(in) + H(+)(out) = K(+)(out) + H(+)(in)</text>
        <dbReference type="Rhea" id="RHEA:29467"/>
        <dbReference type="ChEBI" id="CHEBI:15378"/>
        <dbReference type="ChEBI" id="CHEBI:29103"/>
    </reaction>
</comment>
<protein>
    <recommendedName>
        <fullName evidence="13">Cation/H+ exchanger transmembrane domain-containing protein</fullName>
    </recommendedName>
</protein>
<keyword evidence="3 12" id="KW-0812">Transmembrane</keyword>
<keyword evidence="7 12" id="KW-0472">Membrane</keyword>
<evidence type="ECO:0000256" key="11">
    <source>
        <dbReference type="SAM" id="MobiDB-lite"/>
    </source>
</evidence>
<comment type="caution">
    <text evidence="14">The sequence shown here is derived from an EMBL/GenBank/DDBJ whole genome shotgun (WGS) entry which is preliminary data.</text>
</comment>
<feature type="non-terminal residue" evidence="14">
    <location>
        <position position="1"/>
    </location>
</feature>
<keyword evidence="5" id="KW-0915">Sodium</keyword>
<gene>
    <name evidence="14" type="ORF">VaNZ11_000297</name>
</gene>
<feature type="domain" description="Cation/H+ exchanger transmembrane" evidence="13">
    <location>
        <begin position="25"/>
        <end position="123"/>
    </location>
</feature>